<evidence type="ECO:0000256" key="1">
    <source>
        <dbReference type="SAM" id="MobiDB-lite"/>
    </source>
</evidence>
<proteinExistence type="predicted"/>
<dbReference type="EMBL" id="CAWYQH010000101">
    <property type="protein sequence ID" value="CAK8685804.1"/>
    <property type="molecule type" value="Genomic_DNA"/>
</dbReference>
<evidence type="ECO:0000313" key="2">
    <source>
        <dbReference type="EMBL" id="CAK8685804.1"/>
    </source>
</evidence>
<reference evidence="2 3" key="1">
    <citation type="submission" date="2024-02" db="EMBL/GenBank/DDBJ databases">
        <authorList>
            <person name="Daric V."/>
            <person name="Darras S."/>
        </authorList>
    </citation>
    <scope>NUCLEOTIDE SEQUENCE [LARGE SCALE GENOMIC DNA]</scope>
</reference>
<comment type="caution">
    <text evidence="2">The sequence shown here is derived from an EMBL/GenBank/DDBJ whole genome shotgun (WGS) entry which is preliminary data.</text>
</comment>
<protein>
    <submittedName>
        <fullName evidence="2">Uncharacterized protein</fullName>
    </submittedName>
</protein>
<accession>A0ABP0G4U1</accession>
<organism evidence="2 3">
    <name type="scientific">Clavelina lepadiformis</name>
    <name type="common">Light-bulb sea squirt</name>
    <name type="synonym">Ascidia lepadiformis</name>
    <dbReference type="NCBI Taxonomy" id="159417"/>
    <lineage>
        <taxon>Eukaryota</taxon>
        <taxon>Metazoa</taxon>
        <taxon>Chordata</taxon>
        <taxon>Tunicata</taxon>
        <taxon>Ascidiacea</taxon>
        <taxon>Aplousobranchia</taxon>
        <taxon>Clavelinidae</taxon>
        <taxon>Clavelina</taxon>
    </lineage>
</organism>
<dbReference type="Proteomes" id="UP001642483">
    <property type="component" value="Unassembled WGS sequence"/>
</dbReference>
<name>A0ABP0G4U1_CLALP</name>
<sequence>MLADFDFKLIHRSGSKHSNADALSRRPQSSKRSDSDNVELNLDKYTFEGEKNFKTGKNSTESVLSIDLREGVGWTSDQISQAQKSDEDLFVVLGWIRAGTIPCKKIKKLSSEV</sequence>
<evidence type="ECO:0000313" key="3">
    <source>
        <dbReference type="Proteomes" id="UP001642483"/>
    </source>
</evidence>
<gene>
    <name evidence="2" type="ORF">CVLEPA_LOCUS16896</name>
</gene>
<keyword evidence="3" id="KW-1185">Reference proteome</keyword>
<feature type="region of interest" description="Disordered" evidence="1">
    <location>
        <begin position="13"/>
        <end position="36"/>
    </location>
</feature>